<dbReference type="Proteomes" id="UP001549110">
    <property type="component" value="Unassembled WGS sequence"/>
</dbReference>
<evidence type="ECO:0000313" key="2">
    <source>
        <dbReference type="Proteomes" id="UP001549110"/>
    </source>
</evidence>
<dbReference type="InterPro" id="IPR023346">
    <property type="entry name" value="Lysozyme-like_dom_sf"/>
</dbReference>
<organism evidence="1 2">
    <name type="scientific">Phenylobacterium koreense</name>
    <dbReference type="NCBI Taxonomy" id="266125"/>
    <lineage>
        <taxon>Bacteria</taxon>
        <taxon>Pseudomonadati</taxon>
        <taxon>Pseudomonadota</taxon>
        <taxon>Alphaproteobacteria</taxon>
        <taxon>Caulobacterales</taxon>
        <taxon>Caulobacteraceae</taxon>
        <taxon>Phenylobacterium</taxon>
    </lineage>
</organism>
<dbReference type="EMBL" id="JBEPLU010000002">
    <property type="protein sequence ID" value="MET3527279.1"/>
    <property type="molecule type" value="Genomic_DNA"/>
</dbReference>
<protein>
    <submittedName>
        <fullName evidence="1">Chitinase</fullName>
    </submittedName>
</protein>
<dbReference type="Gene3D" id="1.10.530.10">
    <property type="match status" value="1"/>
</dbReference>
<gene>
    <name evidence="1" type="ORF">ABID41_002397</name>
</gene>
<keyword evidence="2" id="KW-1185">Reference proteome</keyword>
<evidence type="ECO:0000313" key="1">
    <source>
        <dbReference type="EMBL" id="MET3527279.1"/>
    </source>
</evidence>
<sequence>MATAFHETGGSMAPNVENLNYTSAERIRAVWPSRFPTIASAQPFVRNAKGLANHVYNGRMGNRPGTDDGWQHRGRGQAHITGREMYAKLDAELGLGGDLIASPDLALRPDVSAQILVAGSLKGLFTGKKLNDFIAAKPTREQFANARRIINPDNNGGKVADAALVFFAALQAGDWR</sequence>
<reference evidence="1 2" key="1">
    <citation type="submission" date="2024-06" db="EMBL/GenBank/DDBJ databases">
        <title>Genomic Encyclopedia of Type Strains, Phase IV (KMG-IV): sequencing the most valuable type-strain genomes for metagenomic binning, comparative biology and taxonomic classification.</title>
        <authorList>
            <person name="Goeker M."/>
        </authorList>
    </citation>
    <scope>NUCLEOTIDE SEQUENCE [LARGE SCALE GENOMIC DNA]</scope>
    <source>
        <strain evidence="1 2">DSM 17809</strain>
    </source>
</reference>
<comment type="caution">
    <text evidence="1">The sequence shown here is derived from an EMBL/GenBank/DDBJ whole genome shotgun (WGS) entry which is preliminary data.</text>
</comment>
<accession>A0ABV2EJR1</accession>
<name>A0ABV2EJR1_9CAUL</name>
<proteinExistence type="predicted"/>
<dbReference type="SUPFAM" id="SSF53955">
    <property type="entry name" value="Lysozyme-like"/>
    <property type="match status" value="1"/>
</dbReference>